<dbReference type="GO" id="GO:0003677">
    <property type="term" value="F:DNA binding"/>
    <property type="evidence" value="ECO:0007669"/>
    <property type="project" value="InterPro"/>
</dbReference>
<feature type="chain" id="PRO_5023856495" description="HTH luxR-type domain-containing protein" evidence="3">
    <location>
        <begin position="21"/>
        <end position="518"/>
    </location>
</feature>
<dbReference type="AlphaFoldDB" id="A0A5J4G3U0"/>
<dbReference type="Proteomes" id="UP000326994">
    <property type="component" value="Unassembled WGS sequence"/>
</dbReference>
<evidence type="ECO:0000313" key="6">
    <source>
        <dbReference type="Proteomes" id="UP000326994"/>
    </source>
</evidence>
<proteinExistence type="predicted"/>
<dbReference type="GO" id="GO:0006355">
    <property type="term" value="P:regulation of DNA-templated transcription"/>
    <property type="evidence" value="ECO:0007669"/>
    <property type="project" value="InterPro"/>
</dbReference>
<dbReference type="InterPro" id="IPR036388">
    <property type="entry name" value="WH-like_DNA-bd_sf"/>
</dbReference>
<keyword evidence="6" id="KW-1185">Reference proteome</keyword>
<keyword evidence="2" id="KW-1133">Transmembrane helix</keyword>
<dbReference type="EMBL" id="BKCF01000005">
    <property type="protein sequence ID" value="GEQ87081.1"/>
    <property type="molecule type" value="Genomic_DNA"/>
</dbReference>
<feature type="domain" description="HTH luxR-type" evidence="4">
    <location>
        <begin position="457"/>
        <end position="514"/>
    </location>
</feature>
<gene>
    <name evidence="5" type="ORF">ULMS_25890</name>
</gene>
<evidence type="ECO:0000256" key="1">
    <source>
        <dbReference type="SAM" id="Coils"/>
    </source>
</evidence>
<evidence type="ECO:0000313" key="5">
    <source>
        <dbReference type="EMBL" id="GEQ87081.1"/>
    </source>
</evidence>
<dbReference type="SUPFAM" id="SSF48452">
    <property type="entry name" value="TPR-like"/>
    <property type="match status" value="1"/>
</dbReference>
<dbReference type="SUPFAM" id="SSF46894">
    <property type="entry name" value="C-terminal effector domain of the bipartite response regulators"/>
    <property type="match status" value="1"/>
</dbReference>
<reference evidence="5 6" key="1">
    <citation type="submission" date="2019-08" db="EMBL/GenBank/DDBJ databases">
        <title>Ulvibacter marinistellae sp. nov., isolated from a starfish, Patiria pectinifera.</title>
        <authorList>
            <person name="Kawano K."/>
            <person name="Ushijima N."/>
            <person name="Kihara M."/>
            <person name="Itoh H."/>
        </authorList>
    </citation>
    <scope>NUCLEOTIDE SEQUENCE [LARGE SCALE GENOMIC DNA]</scope>
    <source>
        <strain evidence="5 6">KK4</strain>
    </source>
</reference>
<keyword evidence="3" id="KW-0732">Signal</keyword>
<accession>A0A5J4G3U0</accession>
<dbReference type="InterPro" id="IPR000792">
    <property type="entry name" value="Tscrpt_reg_LuxR_C"/>
</dbReference>
<keyword evidence="1" id="KW-0175">Coiled coil</keyword>
<dbReference type="SMART" id="SM00421">
    <property type="entry name" value="HTH_LUXR"/>
    <property type="match status" value="1"/>
</dbReference>
<evidence type="ECO:0000256" key="3">
    <source>
        <dbReference type="SAM" id="SignalP"/>
    </source>
</evidence>
<name>A0A5J4G3U0_9FLAO</name>
<keyword evidence="2" id="KW-0812">Transmembrane</keyword>
<dbReference type="InterPro" id="IPR011990">
    <property type="entry name" value="TPR-like_helical_dom_sf"/>
</dbReference>
<organism evidence="5 6">
    <name type="scientific">Patiriisocius marinistellae</name>
    <dbReference type="NCBI Taxonomy" id="2494560"/>
    <lineage>
        <taxon>Bacteria</taxon>
        <taxon>Pseudomonadati</taxon>
        <taxon>Bacteroidota</taxon>
        <taxon>Flavobacteriia</taxon>
        <taxon>Flavobacteriales</taxon>
        <taxon>Flavobacteriaceae</taxon>
        <taxon>Patiriisocius</taxon>
    </lineage>
</organism>
<dbReference type="Gene3D" id="1.10.10.10">
    <property type="entry name" value="Winged helix-like DNA-binding domain superfamily/Winged helix DNA-binding domain"/>
    <property type="match status" value="1"/>
</dbReference>
<keyword evidence="2" id="KW-0472">Membrane</keyword>
<sequence>MFMRYILTKILLFQIIFSFAQNEKNYSQLIDSADFYVSTNATKALQFLDSIPTPLKNNIDGKVGEYYLLQGYAYDRINQDAKVYQSYLLSIRNAKEENDFETAGNASLEMFRYTYFVKKDSTAQKYLDDAEKFFLLSNNTLGLIDVKQMPAYMAFTKKEYDKSNKLILQNIDTYKKITDDSYYYLFANFMLASNYIHMGDLPNANKYLNELQSLKLDTTIAPYNYKSFKATLDICMSKLHLDKNQIDSTLYYLSSARKLKEYMPIISQGEYFSFSAEAYNKSGQENLSRTYLDSLKMFQEDILRDNIDASFELNKILMDTETVLQQETDKVTKSKNFNIVLVIIVVGIITLLIVLYRNYKSRSKDYTSQEQDFSQLKSKHKKLTVRTQELENYISEIKYKIKQVSSLKDESSQKNKLRDLYRNINAESSNLRSNEENHIDLLRELNDDFFNKINKAYPMLSDSELIISYYLKLGFKNKDIAFFLDKSIRAVESQRFRISKKMNLENSKLLVEHINKTY</sequence>
<evidence type="ECO:0000259" key="4">
    <source>
        <dbReference type="SMART" id="SM00421"/>
    </source>
</evidence>
<dbReference type="InterPro" id="IPR016032">
    <property type="entry name" value="Sig_transdc_resp-reg_C-effctor"/>
</dbReference>
<feature type="signal peptide" evidence="3">
    <location>
        <begin position="1"/>
        <end position="20"/>
    </location>
</feature>
<comment type="caution">
    <text evidence="5">The sequence shown here is derived from an EMBL/GenBank/DDBJ whole genome shotgun (WGS) entry which is preliminary data.</text>
</comment>
<protein>
    <recommendedName>
        <fullName evidence="4">HTH luxR-type domain-containing protein</fullName>
    </recommendedName>
</protein>
<evidence type="ECO:0000256" key="2">
    <source>
        <dbReference type="SAM" id="Phobius"/>
    </source>
</evidence>
<feature type="transmembrane region" description="Helical" evidence="2">
    <location>
        <begin position="337"/>
        <end position="356"/>
    </location>
</feature>
<feature type="coiled-coil region" evidence="1">
    <location>
        <begin position="407"/>
        <end position="434"/>
    </location>
</feature>